<sequence>MDVETNQSQTQVNPEQFKLEARERSTEILSGWAKLQGILISYEPLIRKRWMKKSKAQRTTILTKAYPEISKKHRPDIEAYCDESDAGIEGVTKGESLLLLLDTRGWNHPRCFEHADRQSIQLGITSRTILPVFLPHYTMSFAGETPETFGCLIPWHSWGLQTTENVEKGLATLPGMGLLTLEIQQKLVVFLVRLCETILHDLDMTSLTTLGTLPRDLSPPTEKSEWPSLAHLCAEAPYRLPTLLTFDRLKQLVDAKITSVEHYIWDIREDPAAFVDALMDEREHRYESVQDRLGATHFDLNTLKFWGQVIKSVIYEAQSDLILWNFLGKQLDLLAVLQEKYSAGIDPQKHLPADYLKAILKLRYCLDHTKGWLIFRVTAGVPCEPAYRSMFYRRAEYADNVPPEFSFQRRHGKSEDTNELLDIVNDIWSLKAIKTLGLYTVFDELDHFIEGHPKEKAKLSSWIMNRFSDLGILAHLINEVNNYFPWSLTFEVEEKKYTHDFAKDLANVEIPLKKFEDAIEAITASPRVIDLGTPTSGIFDYPCKQRRTKTTTEKMRKAEKSLDAFWQKIDHDLRKATGTSLRQRVQEICGGIRELERTPEWIEQPKAPKQAHRPNLLPSQNSAPIINPANS</sequence>
<protein>
    <submittedName>
        <fullName evidence="2">Uncharacterized protein</fullName>
    </submittedName>
</protein>
<dbReference type="PANTHER" id="PTHR40788">
    <property type="entry name" value="CLR5 DOMAIN-CONTAINING PROTEIN-RELATED"/>
    <property type="match status" value="1"/>
</dbReference>
<dbReference type="OrthoDB" id="2922289at2759"/>
<proteinExistence type="predicted"/>
<name>W9CBI7_SCLBF</name>
<dbReference type="HOGENOM" id="CLU_019062_0_0_1"/>
<keyword evidence="3" id="KW-1185">Reference proteome</keyword>
<evidence type="ECO:0000313" key="3">
    <source>
        <dbReference type="Proteomes" id="UP000019487"/>
    </source>
</evidence>
<gene>
    <name evidence="2" type="ORF">SBOR_5476</name>
</gene>
<evidence type="ECO:0000256" key="1">
    <source>
        <dbReference type="SAM" id="MobiDB-lite"/>
    </source>
</evidence>
<dbReference type="AlphaFoldDB" id="W9CBI7"/>
<evidence type="ECO:0000313" key="2">
    <source>
        <dbReference type="EMBL" id="ESZ94122.1"/>
    </source>
</evidence>
<reference evidence="2 3" key="1">
    <citation type="journal article" date="2014" name="Genome Announc.">
        <title>Draft genome sequence of Sclerotinia borealis, a psychrophilic plant pathogenic fungus.</title>
        <authorList>
            <person name="Mardanov A.V."/>
            <person name="Beletsky A.V."/>
            <person name="Kadnikov V.V."/>
            <person name="Ignatov A.N."/>
            <person name="Ravin N.V."/>
        </authorList>
    </citation>
    <scope>NUCLEOTIDE SEQUENCE [LARGE SCALE GENOMIC DNA]</scope>
    <source>
        <strain evidence="3">F-4157</strain>
    </source>
</reference>
<dbReference type="Proteomes" id="UP000019487">
    <property type="component" value="Unassembled WGS sequence"/>
</dbReference>
<organism evidence="2 3">
    <name type="scientific">Sclerotinia borealis (strain F-4128)</name>
    <dbReference type="NCBI Taxonomy" id="1432307"/>
    <lineage>
        <taxon>Eukaryota</taxon>
        <taxon>Fungi</taxon>
        <taxon>Dikarya</taxon>
        <taxon>Ascomycota</taxon>
        <taxon>Pezizomycotina</taxon>
        <taxon>Leotiomycetes</taxon>
        <taxon>Helotiales</taxon>
        <taxon>Sclerotiniaceae</taxon>
        <taxon>Sclerotinia</taxon>
    </lineage>
</organism>
<accession>W9CBI7</accession>
<dbReference type="EMBL" id="AYSA01000266">
    <property type="protein sequence ID" value="ESZ94122.1"/>
    <property type="molecule type" value="Genomic_DNA"/>
</dbReference>
<dbReference type="STRING" id="1432307.W9CBI7"/>
<feature type="region of interest" description="Disordered" evidence="1">
    <location>
        <begin position="599"/>
        <end position="631"/>
    </location>
</feature>
<feature type="compositionally biased region" description="Polar residues" evidence="1">
    <location>
        <begin position="617"/>
        <end position="631"/>
    </location>
</feature>
<comment type="caution">
    <text evidence="2">The sequence shown here is derived from an EMBL/GenBank/DDBJ whole genome shotgun (WGS) entry which is preliminary data.</text>
</comment>
<dbReference type="PANTHER" id="PTHR40788:SF2">
    <property type="entry name" value="CLR5 DOMAIN-CONTAINING PROTEIN"/>
    <property type="match status" value="1"/>
</dbReference>